<dbReference type="InterPro" id="IPR052026">
    <property type="entry name" value="ExeA_AAA_ATPase_DNA-bind"/>
</dbReference>
<name>A0A170PKT5_9ZZZZ</name>
<dbReference type="InterPro" id="IPR007730">
    <property type="entry name" value="SPOR-like_dom"/>
</dbReference>
<dbReference type="PANTHER" id="PTHR35894">
    <property type="entry name" value="GENERAL SECRETION PATHWAY PROTEIN A-RELATED"/>
    <property type="match status" value="1"/>
</dbReference>
<dbReference type="Pfam" id="PF05036">
    <property type="entry name" value="SPOR"/>
    <property type="match status" value="1"/>
</dbReference>
<proteinExistence type="predicted"/>
<dbReference type="EMBL" id="CZQC01000017">
    <property type="protein sequence ID" value="CUS40486.1"/>
    <property type="molecule type" value="Genomic_DNA"/>
</dbReference>
<feature type="domain" description="SPOR" evidence="1">
    <location>
        <begin position="393"/>
        <end position="473"/>
    </location>
</feature>
<protein>
    <submittedName>
        <fullName evidence="2">DamX, an inner membrane protein involved in bile resistance</fullName>
    </submittedName>
</protein>
<dbReference type="PROSITE" id="PS51724">
    <property type="entry name" value="SPOR"/>
    <property type="match status" value="1"/>
</dbReference>
<dbReference type="InterPro" id="IPR027417">
    <property type="entry name" value="P-loop_NTPase"/>
</dbReference>
<dbReference type="SUPFAM" id="SSF52540">
    <property type="entry name" value="P-loop containing nucleoside triphosphate hydrolases"/>
    <property type="match status" value="1"/>
</dbReference>
<dbReference type="GO" id="GO:0016887">
    <property type="term" value="F:ATP hydrolysis activity"/>
    <property type="evidence" value="ECO:0007669"/>
    <property type="project" value="InterPro"/>
</dbReference>
<gene>
    <name evidence="2" type="ORF">MGWOODY_Tha2146</name>
</gene>
<dbReference type="Gene3D" id="3.30.70.1070">
    <property type="entry name" value="Sporulation related repeat"/>
    <property type="match status" value="1"/>
</dbReference>
<evidence type="ECO:0000259" key="1">
    <source>
        <dbReference type="PROSITE" id="PS51724"/>
    </source>
</evidence>
<evidence type="ECO:0000313" key="2">
    <source>
        <dbReference type="EMBL" id="CUS40486.1"/>
    </source>
</evidence>
<dbReference type="Pfam" id="PF13401">
    <property type="entry name" value="AAA_22"/>
    <property type="match status" value="1"/>
</dbReference>
<sequence>METDFDFGLDSGMNLKADVPKASSVKVTRLLPSQARHLELLSHLASYSELLVVVSGPEGSGKSVIAQGLAAQREDPEETLFLTASIMLGMPSILAAIAGVWDMPNLTDDGSSAREAIRNEALERYKKGNGLLIIIDQAEQLDSETLNDIAHFALLAPQAISIALFGCSGFESVFRSSPAQAPIHTLLLEPLSFEEADLLLTDALGVDGQTPFSDDELTAIYRQSAGWPRALIQAAENHLLSPVRAVQRSSTGFPVRNILGLAAIATVVIMLGMYQLGRDEVEQTSVESLASSASTEKVPEVAAVFPEETQLDIAPPPASGKSDFNYPSEVASLPTDPVPQTPVVANASPVVPTVKPIEKVESVAEPVKTIAKPVAAPKELATPAYTADESALLAAKGGYIVQLLGSYQASGADGFKADWQAKVTGNLYRYKTSHKGRDWFVVVAGVYSSRGEATAAVNLLPPALRKQSPWIRPVSAVQDVLR</sequence>
<organism evidence="2">
    <name type="scientific">hydrothermal vent metagenome</name>
    <dbReference type="NCBI Taxonomy" id="652676"/>
    <lineage>
        <taxon>unclassified sequences</taxon>
        <taxon>metagenomes</taxon>
        <taxon>ecological metagenomes</taxon>
    </lineage>
</organism>
<dbReference type="PANTHER" id="PTHR35894:SF7">
    <property type="entry name" value="GENERAL SECRETION PATHWAY PROTEIN A-RELATED"/>
    <property type="match status" value="1"/>
</dbReference>
<dbReference type="InterPro" id="IPR049945">
    <property type="entry name" value="AAA_22"/>
</dbReference>
<dbReference type="AlphaFoldDB" id="A0A170PKT5"/>
<accession>A0A170PKT5</accession>
<dbReference type="GO" id="GO:0042834">
    <property type="term" value="F:peptidoglycan binding"/>
    <property type="evidence" value="ECO:0007669"/>
    <property type="project" value="InterPro"/>
</dbReference>
<dbReference type="InterPro" id="IPR036680">
    <property type="entry name" value="SPOR-like_sf"/>
</dbReference>
<reference evidence="2" key="1">
    <citation type="submission" date="2015-10" db="EMBL/GenBank/DDBJ databases">
        <authorList>
            <person name="Gilbert D.G."/>
        </authorList>
    </citation>
    <scope>NUCLEOTIDE SEQUENCE</scope>
</reference>